<gene>
    <name evidence="1" type="ORF">ASPGLDRAFT_65018</name>
</gene>
<evidence type="ECO:0000313" key="2">
    <source>
        <dbReference type="Proteomes" id="UP000184300"/>
    </source>
</evidence>
<evidence type="ECO:0000313" key="1">
    <source>
        <dbReference type="EMBL" id="OJJ86821.1"/>
    </source>
</evidence>
<protein>
    <recommendedName>
        <fullName evidence="3">Aminoglycoside phosphotransferase domain-containing protein</fullName>
    </recommendedName>
</protein>
<name>A0A1L9VSD1_ASPGL</name>
<dbReference type="AlphaFoldDB" id="A0A1L9VSD1"/>
<dbReference type="VEuPathDB" id="FungiDB:ASPGLDRAFT_65018"/>
<accession>A0A1L9VSD1</accession>
<reference evidence="2" key="1">
    <citation type="journal article" date="2017" name="Genome Biol.">
        <title>Comparative genomics reveals high biological diversity and specific adaptations in the industrially and medically important fungal genus Aspergillus.</title>
        <authorList>
            <person name="de Vries R.P."/>
            <person name="Riley R."/>
            <person name="Wiebenga A."/>
            <person name="Aguilar-Osorio G."/>
            <person name="Amillis S."/>
            <person name="Uchima C.A."/>
            <person name="Anderluh G."/>
            <person name="Asadollahi M."/>
            <person name="Askin M."/>
            <person name="Barry K."/>
            <person name="Battaglia E."/>
            <person name="Bayram O."/>
            <person name="Benocci T."/>
            <person name="Braus-Stromeyer S.A."/>
            <person name="Caldana C."/>
            <person name="Canovas D."/>
            <person name="Cerqueira G.C."/>
            <person name="Chen F."/>
            <person name="Chen W."/>
            <person name="Choi C."/>
            <person name="Clum A."/>
            <person name="Dos Santos R.A."/>
            <person name="Damasio A.R."/>
            <person name="Diallinas G."/>
            <person name="Emri T."/>
            <person name="Fekete E."/>
            <person name="Flipphi M."/>
            <person name="Freyberg S."/>
            <person name="Gallo A."/>
            <person name="Gournas C."/>
            <person name="Habgood R."/>
            <person name="Hainaut M."/>
            <person name="Harispe M.L."/>
            <person name="Henrissat B."/>
            <person name="Hilden K.S."/>
            <person name="Hope R."/>
            <person name="Hossain A."/>
            <person name="Karabika E."/>
            <person name="Karaffa L."/>
            <person name="Karanyi Z."/>
            <person name="Krasevec N."/>
            <person name="Kuo A."/>
            <person name="Kusch H."/>
            <person name="LaButti K."/>
            <person name="Lagendijk E.L."/>
            <person name="Lapidus A."/>
            <person name="Levasseur A."/>
            <person name="Lindquist E."/>
            <person name="Lipzen A."/>
            <person name="Logrieco A.F."/>
            <person name="MacCabe A."/>
            <person name="Maekelae M.R."/>
            <person name="Malavazi I."/>
            <person name="Melin P."/>
            <person name="Meyer V."/>
            <person name="Mielnichuk N."/>
            <person name="Miskei M."/>
            <person name="Molnar A.P."/>
            <person name="Mule G."/>
            <person name="Ngan C.Y."/>
            <person name="Orejas M."/>
            <person name="Orosz E."/>
            <person name="Ouedraogo J.P."/>
            <person name="Overkamp K.M."/>
            <person name="Park H.-S."/>
            <person name="Perrone G."/>
            <person name="Piumi F."/>
            <person name="Punt P.J."/>
            <person name="Ram A.F."/>
            <person name="Ramon A."/>
            <person name="Rauscher S."/>
            <person name="Record E."/>
            <person name="Riano-Pachon D.M."/>
            <person name="Robert V."/>
            <person name="Roehrig J."/>
            <person name="Ruller R."/>
            <person name="Salamov A."/>
            <person name="Salih N.S."/>
            <person name="Samson R.A."/>
            <person name="Sandor E."/>
            <person name="Sanguinetti M."/>
            <person name="Schuetze T."/>
            <person name="Sepcic K."/>
            <person name="Shelest E."/>
            <person name="Sherlock G."/>
            <person name="Sophianopoulou V."/>
            <person name="Squina F.M."/>
            <person name="Sun H."/>
            <person name="Susca A."/>
            <person name="Todd R.B."/>
            <person name="Tsang A."/>
            <person name="Unkles S.E."/>
            <person name="van de Wiele N."/>
            <person name="van Rossen-Uffink D."/>
            <person name="Oliveira J.V."/>
            <person name="Vesth T.C."/>
            <person name="Visser J."/>
            <person name="Yu J.-H."/>
            <person name="Zhou M."/>
            <person name="Andersen M.R."/>
            <person name="Archer D.B."/>
            <person name="Baker S.E."/>
            <person name="Benoit I."/>
            <person name="Brakhage A.A."/>
            <person name="Braus G.H."/>
            <person name="Fischer R."/>
            <person name="Frisvad J.C."/>
            <person name="Goldman G.H."/>
            <person name="Houbraken J."/>
            <person name="Oakley B."/>
            <person name="Pocsi I."/>
            <person name="Scazzocchio C."/>
            <person name="Seiboth B."/>
            <person name="vanKuyk P.A."/>
            <person name="Wortman J."/>
            <person name="Dyer P.S."/>
            <person name="Grigoriev I.V."/>
        </authorList>
    </citation>
    <scope>NUCLEOTIDE SEQUENCE [LARGE SCALE GENOMIC DNA]</scope>
    <source>
        <strain evidence="2">CBS 516.65</strain>
    </source>
</reference>
<dbReference type="RefSeq" id="XP_022403510.1">
    <property type="nucleotide sequence ID" value="XM_022548847.1"/>
</dbReference>
<organism evidence="1 2">
    <name type="scientific">Aspergillus glaucus CBS 516.65</name>
    <dbReference type="NCBI Taxonomy" id="1160497"/>
    <lineage>
        <taxon>Eukaryota</taxon>
        <taxon>Fungi</taxon>
        <taxon>Dikarya</taxon>
        <taxon>Ascomycota</taxon>
        <taxon>Pezizomycotina</taxon>
        <taxon>Eurotiomycetes</taxon>
        <taxon>Eurotiomycetidae</taxon>
        <taxon>Eurotiales</taxon>
        <taxon>Aspergillaceae</taxon>
        <taxon>Aspergillus</taxon>
        <taxon>Aspergillus subgen. Aspergillus</taxon>
    </lineage>
</organism>
<keyword evidence="2" id="KW-1185">Reference proteome</keyword>
<dbReference type="EMBL" id="KV878892">
    <property type="protein sequence ID" value="OJJ86821.1"/>
    <property type="molecule type" value="Genomic_DNA"/>
</dbReference>
<proteinExistence type="predicted"/>
<dbReference type="OrthoDB" id="8300194at2759"/>
<dbReference type="Proteomes" id="UP000184300">
    <property type="component" value="Unassembled WGS sequence"/>
</dbReference>
<evidence type="ECO:0008006" key="3">
    <source>
        <dbReference type="Google" id="ProtNLM"/>
    </source>
</evidence>
<dbReference type="GeneID" id="34465107"/>
<sequence>MSTSETSQFFFKNRPAIALRTPAEVRTINKKTGNIHTTSFYRPSPVVIPSLGLFVKYGANVILAEIETQRMVYQRLHGRMPIPEVFGWAENGEQRQWGGMAEEERLAVCAGLKDMVKVWRGLEQDENEQYIGRTSSVGKRPLDDIFFYGYPEDHQPKYSGSFEGPNAVREFQDICRFLINNPDSIAFTHNDLIPHPLKPTDPIPKWPQSLIGANLDARCVGLGMGYPDFNRAFQEEWWAKYMPVVLDPVDEEMRWHPWLFFALSLGC</sequence>